<dbReference type="Pfam" id="PF01070">
    <property type="entry name" value="FMN_dh"/>
    <property type="match status" value="1"/>
</dbReference>
<keyword evidence="2" id="KW-0560">Oxidoreductase</keyword>
<name>A0AAD3AS80_FRATT</name>
<dbReference type="CDD" id="cd02809">
    <property type="entry name" value="alpha_hydroxyacid_oxid_FMN"/>
    <property type="match status" value="1"/>
</dbReference>
<evidence type="ECO:0000256" key="1">
    <source>
        <dbReference type="ARBA" id="ARBA00001917"/>
    </source>
</evidence>
<dbReference type="InterPro" id="IPR037396">
    <property type="entry name" value="FMN_HAD"/>
</dbReference>
<organism evidence="5 6">
    <name type="scientific">Francisella tularensis subsp. tularensis str. SCHU S4 substr. FSC237</name>
    <dbReference type="NCBI Taxonomy" id="1341660"/>
    <lineage>
        <taxon>Bacteria</taxon>
        <taxon>Pseudomonadati</taxon>
        <taxon>Pseudomonadota</taxon>
        <taxon>Gammaproteobacteria</taxon>
        <taxon>Thiotrichales</taxon>
        <taxon>Francisellaceae</taxon>
        <taxon>Francisella</taxon>
    </lineage>
</organism>
<evidence type="ECO:0000256" key="2">
    <source>
        <dbReference type="ARBA" id="ARBA00023002"/>
    </source>
</evidence>
<dbReference type="PANTHER" id="PTHR10578:SF85">
    <property type="entry name" value="L-LACTATE DEHYDROGENASE"/>
    <property type="match status" value="1"/>
</dbReference>
<protein>
    <recommendedName>
        <fullName evidence="4">FMN hydroxy acid dehydrogenase domain-containing protein</fullName>
    </recommendedName>
</protein>
<dbReference type="GO" id="GO:0004459">
    <property type="term" value="F:L-lactate dehydrogenase (NAD+) activity"/>
    <property type="evidence" value="ECO:0007669"/>
    <property type="project" value="TreeGrafter"/>
</dbReference>
<gene>
    <name evidence="5" type="ORF">P250_02637</name>
</gene>
<dbReference type="AlphaFoldDB" id="A0AAD3AS80"/>
<dbReference type="PROSITE" id="PS51349">
    <property type="entry name" value="FMN_HYDROXY_ACID_DH_2"/>
    <property type="match status" value="1"/>
</dbReference>
<reference evidence="5 6" key="1">
    <citation type="submission" date="2014-03" db="EMBL/GenBank/DDBJ databases">
        <title>The Genome Sequence of Francisella tularensis subsp. tularensis str. SCHU S4 substr. FSC043.</title>
        <authorList>
            <consortium name="The Broad Institute Genomics Platform"/>
            <consortium name="The Broad Institute Genome Sequencing Center for Infectious Disease"/>
            <person name="Chapman S.B."/>
            <person name="Guina T."/>
            <person name="Gelhaus C."/>
            <person name="Comer J."/>
            <person name="Sellati T."/>
            <person name="Sjostedt A."/>
            <person name="Young S.K."/>
            <person name="Zeng Q."/>
            <person name="Gargeya S."/>
            <person name="Abouelleil A."/>
            <person name="Alvarado L."/>
            <person name="Chapman S.B."/>
            <person name="Gainer-Dewar J."/>
            <person name="Goldberg J."/>
            <person name="Griggs A."/>
            <person name="Gujja S."/>
            <person name="Hansen M."/>
            <person name="Howarth C."/>
            <person name="Imamovic A."/>
            <person name="Larimer J."/>
            <person name="Murphy C."/>
            <person name="Naylor J."/>
            <person name="Pearson M."/>
            <person name="Poon T.W."/>
            <person name="Priest M."/>
            <person name="Roberts A."/>
            <person name="Saif S."/>
            <person name="Shea T."/>
            <person name="Sykes S."/>
            <person name="Wortman J."/>
            <person name="Nusbaum C."/>
            <person name="Birren B."/>
        </authorList>
    </citation>
    <scope>NUCLEOTIDE SEQUENCE [LARGE SCALE GENOMIC DNA]</scope>
    <source>
        <strain evidence="5 6">Schu S4</strain>
    </source>
</reference>
<feature type="domain" description="FMN hydroxy acid dehydrogenase" evidence="4">
    <location>
        <begin position="1"/>
        <end position="196"/>
    </location>
</feature>
<comment type="similarity">
    <text evidence="3">Belongs to the FMN-dependent alpha-hydroxy acid dehydrogenase family.</text>
</comment>
<dbReference type="InterPro" id="IPR012133">
    <property type="entry name" value="Alpha-hydoxy_acid_DH_FMN"/>
</dbReference>
<evidence type="ECO:0000256" key="3">
    <source>
        <dbReference type="ARBA" id="ARBA00024042"/>
    </source>
</evidence>
<sequence>MRNGLSIPPKFGIRDIINIAAKQSWVWGYLLSKYKQFGNLSGHIPTGAKGMKSVTDLEWLRNIWDGNLIIKGLLNTQGAENAVKVGADGIVVSNHRGRQLDGVLPTIEALPAIADKVKGDIKIILDSGIRSGQDIIKALALGADFTLVGRPFLYGLSAFGQKGVEKVYDILKKEIDNTMALAGISDLNNISTNVVV</sequence>
<dbReference type="GO" id="GO:0010181">
    <property type="term" value="F:FMN binding"/>
    <property type="evidence" value="ECO:0007669"/>
    <property type="project" value="InterPro"/>
</dbReference>
<evidence type="ECO:0000259" key="4">
    <source>
        <dbReference type="PROSITE" id="PS51349"/>
    </source>
</evidence>
<proteinExistence type="inferred from homology"/>
<dbReference type="GO" id="GO:0005886">
    <property type="term" value="C:plasma membrane"/>
    <property type="evidence" value="ECO:0007669"/>
    <property type="project" value="TreeGrafter"/>
</dbReference>
<evidence type="ECO:0000313" key="5">
    <source>
        <dbReference type="EMBL" id="EZK37881.1"/>
    </source>
</evidence>
<dbReference type="EMBL" id="JIDS01000002">
    <property type="protein sequence ID" value="EZK37881.1"/>
    <property type="molecule type" value="Genomic_DNA"/>
</dbReference>
<dbReference type="GO" id="GO:0009060">
    <property type="term" value="P:aerobic respiration"/>
    <property type="evidence" value="ECO:0007669"/>
    <property type="project" value="TreeGrafter"/>
</dbReference>
<dbReference type="Gene3D" id="3.20.20.70">
    <property type="entry name" value="Aldolase class I"/>
    <property type="match status" value="1"/>
</dbReference>
<comment type="cofactor">
    <cofactor evidence="1">
        <name>FMN</name>
        <dbReference type="ChEBI" id="CHEBI:58210"/>
    </cofactor>
</comment>
<evidence type="ECO:0000313" key="6">
    <source>
        <dbReference type="Proteomes" id="UP000023806"/>
    </source>
</evidence>
<dbReference type="Proteomes" id="UP000023806">
    <property type="component" value="Unassembled WGS sequence"/>
</dbReference>
<dbReference type="InterPro" id="IPR013785">
    <property type="entry name" value="Aldolase_TIM"/>
</dbReference>
<dbReference type="SUPFAM" id="SSF51395">
    <property type="entry name" value="FMN-linked oxidoreductases"/>
    <property type="match status" value="1"/>
</dbReference>
<dbReference type="PANTHER" id="PTHR10578">
    <property type="entry name" value="S -2-HYDROXY-ACID OXIDASE-RELATED"/>
    <property type="match status" value="1"/>
</dbReference>
<accession>A0AAD3AS80</accession>
<dbReference type="InterPro" id="IPR000262">
    <property type="entry name" value="FMN-dep_DH"/>
</dbReference>
<comment type="caution">
    <text evidence="5">The sequence shown here is derived from an EMBL/GenBank/DDBJ whole genome shotgun (WGS) entry which is preliminary data.</text>
</comment>